<dbReference type="SUPFAM" id="SSF101898">
    <property type="entry name" value="NHL repeat"/>
    <property type="match status" value="1"/>
</dbReference>
<evidence type="ECO:0000313" key="3">
    <source>
        <dbReference type="EMBL" id="MBM3225024.1"/>
    </source>
</evidence>
<dbReference type="InterPro" id="IPR011042">
    <property type="entry name" value="6-blade_b-propeller_TolB-like"/>
</dbReference>
<dbReference type="GO" id="GO:0008270">
    <property type="term" value="F:zinc ion binding"/>
    <property type="evidence" value="ECO:0007669"/>
    <property type="project" value="UniProtKB-KW"/>
</dbReference>
<proteinExistence type="predicted"/>
<dbReference type="PANTHER" id="PTHR24104:SF25">
    <property type="entry name" value="PROTEIN LIN-41"/>
    <property type="match status" value="1"/>
</dbReference>
<comment type="caution">
    <text evidence="3">The sequence shown here is derived from an EMBL/GenBank/DDBJ whole genome shotgun (WGS) entry which is preliminary data.</text>
</comment>
<dbReference type="EMBL" id="VGLS01000460">
    <property type="protein sequence ID" value="MBM3225024.1"/>
    <property type="molecule type" value="Genomic_DNA"/>
</dbReference>
<protein>
    <recommendedName>
        <fullName evidence="5">6-bladed beta-propeller</fullName>
    </recommendedName>
</protein>
<dbReference type="AlphaFoldDB" id="A0A937W421"/>
<dbReference type="Pfam" id="PF01436">
    <property type="entry name" value="NHL"/>
    <property type="match status" value="4"/>
</dbReference>
<reference evidence="3" key="1">
    <citation type="submission" date="2019-03" db="EMBL/GenBank/DDBJ databases">
        <title>Lake Tanganyika Metagenome-Assembled Genomes (MAGs).</title>
        <authorList>
            <person name="Tran P."/>
        </authorList>
    </citation>
    <scope>NUCLEOTIDE SEQUENCE</scope>
    <source>
        <strain evidence="3">K_DeepCast_65m_m2_066</strain>
    </source>
</reference>
<gene>
    <name evidence="3" type="ORF">FJZ47_14640</name>
</gene>
<dbReference type="Proteomes" id="UP000712673">
    <property type="component" value="Unassembled WGS sequence"/>
</dbReference>
<evidence type="ECO:0000313" key="4">
    <source>
        <dbReference type="Proteomes" id="UP000712673"/>
    </source>
</evidence>
<dbReference type="Gene3D" id="2.120.10.30">
    <property type="entry name" value="TolB, C-terminal domain"/>
    <property type="match status" value="3"/>
</dbReference>
<dbReference type="InterPro" id="IPR050952">
    <property type="entry name" value="TRIM-NHL_E3_ligases"/>
</dbReference>
<dbReference type="InterPro" id="IPR001258">
    <property type="entry name" value="NHL_repeat"/>
</dbReference>
<feature type="repeat" description="NHL" evidence="2">
    <location>
        <begin position="71"/>
        <end position="114"/>
    </location>
</feature>
<name>A0A937W421_UNCTE</name>
<feature type="repeat" description="NHL" evidence="2">
    <location>
        <begin position="212"/>
        <end position="255"/>
    </location>
</feature>
<feature type="repeat" description="NHL" evidence="2">
    <location>
        <begin position="169"/>
        <end position="208"/>
    </location>
</feature>
<sequence>MSTQTATADLTLQYVKTIGIVNNGYNGRGFANPYDVAVSRDGRIFVLNRCDPARAAAIRVGICTLDEAYVGEFGKGFGTGDGQFAWPVAMAFDSQDRLYITDEYHHRISMFDTTGTFLGKWGVPGSNPGALNGPAGIAINAEDHVYVVDQHNHRIQKFTAAGEYLLHWGEAGTRDGQLMLPWGICVDTQGYVYVADWRNDRIQKFTPDGRFVARFGETGQGEGQFNRPSGVAVDPDGYIYVADWGNERVQVLGPDGSFQLLLRGQATLSKWAEEYFASNPEEWEMRLVANLTPDLPPHLHTPYHISSQTEPYFWGPVSVTLDHAQRLYVPETNRHRVQIYQKR</sequence>
<evidence type="ECO:0000256" key="2">
    <source>
        <dbReference type="PROSITE-ProRule" id="PRU00504"/>
    </source>
</evidence>
<evidence type="ECO:0008006" key="5">
    <source>
        <dbReference type="Google" id="ProtNLM"/>
    </source>
</evidence>
<dbReference type="SMART" id="SM00135">
    <property type="entry name" value="LY"/>
    <property type="match status" value="3"/>
</dbReference>
<dbReference type="CDD" id="cd05819">
    <property type="entry name" value="NHL"/>
    <property type="match status" value="1"/>
</dbReference>
<dbReference type="PANTHER" id="PTHR24104">
    <property type="entry name" value="E3 UBIQUITIN-PROTEIN LIGASE NHLRC1-RELATED"/>
    <property type="match status" value="1"/>
</dbReference>
<organism evidence="3 4">
    <name type="scientific">Tectimicrobiota bacterium</name>
    <dbReference type="NCBI Taxonomy" id="2528274"/>
    <lineage>
        <taxon>Bacteria</taxon>
        <taxon>Pseudomonadati</taxon>
        <taxon>Nitrospinota/Tectimicrobiota group</taxon>
        <taxon>Candidatus Tectimicrobiota</taxon>
    </lineage>
</organism>
<keyword evidence="1" id="KW-0677">Repeat</keyword>
<dbReference type="InterPro" id="IPR000033">
    <property type="entry name" value="LDLR_classB_rpt"/>
</dbReference>
<accession>A0A937W421</accession>
<dbReference type="PROSITE" id="PS51125">
    <property type="entry name" value="NHL"/>
    <property type="match status" value="4"/>
</dbReference>
<feature type="repeat" description="NHL" evidence="2">
    <location>
        <begin position="122"/>
        <end position="161"/>
    </location>
</feature>
<evidence type="ECO:0000256" key="1">
    <source>
        <dbReference type="ARBA" id="ARBA00022737"/>
    </source>
</evidence>